<dbReference type="EMBL" id="JAHQIW010006356">
    <property type="protein sequence ID" value="KAJ1368929.1"/>
    <property type="molecule type" value="Genomic_DNA"/>
</dbReference>
<keyword evidence="2" id="KW-1185">Reference proteome</keyword>
<dbReference type="Proteomes" id="UP001196413">
    <property type="component" value="Unassembled WGS sequence"/>
</dbReference>
<proteinExistence type="predicted"/>
<evidence type="ECO:0000313" key="1">
    <source>
        <dbReference type="EMBL" id="KAJ1368929.1"/>
    </source>
</evidence>
<sequence length="53" mass="5505">MDRCGVAERRGKAVIATLRSESQSQRGESGAVSMLAIGVLASSTRPVWVLGGC</sequence>
<reference evidence="1" key="1">
    <citation type="submission" date="2021-06" db="EMBL/GenBank/DDBJ databases">
        <title>Parelaphostrongylus tenuis whole genome reference sequence.</title>
        <authorList>
            <person name="Garwood T.J."/>
            <person name="Larsen P.A."/>
            <person name="Fountain-Jones N.M."/>
            <person name="Garbe J.R."/>
            <person name="Macchietto M.G."/>
            <person name="Kania S.A."/>
            <person name="Gerhold R.W."/>
            <person name="Richards J.E."/>
            <person name="Wolf T.M."/>
        </authorList>
    </citation>
    <scope>NUCLEOTIDE SEQUENCE</scope>
    <source>
        <strain evidence="1">MNPRO001-30</strain>
        <tissue evidence="1">Meninges</tissue>
    </source>
</reference>
<organism evidence="1 2">
    <name type="scientific">Parelaphostrongylus tenuis</name>
    <name type="common">Meningeal worm</name>
    <dbReference type="NCBI Taxonomy" id="148309"/>
    <lineage>
        <taxon>Eukaryota</taxon>
        <taxon>Metazoa</taxon>
        <taxon>Ecdysozoa</taxon>
        <taxon>Nematoda</taxon>
        <taxon>Chromadorea</taxon>
        <taxon>Rhabditida</taxon>
        <taxon>Rhabditina</taxon>
        <taxon>Rhabditomorpha</taxon>
        <taxon>Strongyloidea</taxon>
        <taxon>Metastrongylidae</taxon>
        <taxon>Parelaphostrongylus</taxon>
    </lineage>
</organism>
<accession>A0AAD5WG16</accession>
<dbReference type="AlphaFoldDB" id="A0AAD5WG16"/>
<gene>
    <name evidence="1" type="ORF">KIN20_030289</name>
</gene>
<name>A0AAD5WG16_PARTN</name>
<protein>
    <submittedName>
        <fullName evidence="1">Uncharacterized protein</fullName>
    </submittedName>
</protein>
<comment type="caution">
    <text evidence="1">The sequence shown here is derived from an EMBL/GenBank/DDBJ whole genome shotgun (WGS) entry which is preliminary data.</text>
</comment>
<evidence type="ECO:0000313" key="2">
    <source>
        <dbReference type="Proteomes" id="UP001196413"/>
    </source>
</evidence>